<proteinExistence type="predicted"/>
<accession>A0ABX6TG87</accession>
<sequence>MKKINLNTSFLKLRKEEIGSFTSSEMKQVIEEYEGTGPAVVYVKSLYEERDTVLCTTGAECITNASVPCNTLLKYV</sequence>
<keyword evidence="2" id="KW-1185">Reference proteome</keyword>
<reference evidence="1 2" key="1">
    <citation type="submission" date="2020-09" db="EMBL/GenBank/DDBJ databases">
        <title>Pedobacter sp. SW-16 isolated from soil near Yeocheon.</title>
        <authorList>
            <person name="Im H.S."/>
            <person name="Joung Y."/>
            <person name="Lee S.-S."/>
        </authorList>
    </citation>
    <scope>NUCLEOTIDE SEQUENCE [LARGE SCALE GENOMIC DNA]</scope>
    <source>
        <strain evidence="1 2">SW-16</strain>
    </source>
</reference>
<name>A0ABX6TG87_9SPHI</name>
<evidence type="ECO:0000313" key="2">
    <source>
        <dbReference type="Proteomes" id="UP000516439"/>
    </source>
</evidence>
<protein>
    <submittedName>
        <fullName evidence="1">Uncharacterized protein</fullName>
    </submittedName>
</protein>
<gene>
    <name evidence="1" type="ORF">H9N25_17125</name>
</gene>
<organism evidence="1 2">
    <name type="scientific">Pedobacter riviphilus</name>
    <dbReference type="NCBI Taxonomy" id="2766984"/>
    <lineage>
        <taxon>Bacteria</taxon>
        <taxon>Pseudomonadati</taxon>
        <taxon>Bacteroidota</taxon>
        <taxon>Sphingobacteriia</taxon>
        <taxon>Sphingobacteriales</taxon>
        <taxon>Sphingobacteriaceae</taxon>
        <taxon>Pedobacter</taxon>
    </lineage>
</organism>
<dbReference type="Proteomes" id="UP000516439">
    <property type="component" value="Chromosome"/>
</dbReference>
<dbReference type="EMBL" id="CP061171">
    <property type="protein sequence ID" value="QNR83652.1"/>
    <property type="molecule type" value="Genomic_DNA"/>
</dbReference>
<evidence type="ECO:0000313" key="1">
    <source>
        <dbReference type="EMBL" id="QNR83652.1"/>
    </source>
</evidence>
<dbReference type="RefSeq" id="WP_190326663.1">
    <property type="nucleotide sequence ID" value="NZ_CP061171.1"/>
</dbReference>